<sequence>MLDANGQQIDLGYLCGEENSPQPNSTPGEFQVRIKRREAGIPVIDVTFNGKHTFEMMVDTGASGTVLTPEMAAILAVKQEGVIIVHTPSENNVPFPTGRVAMVAVGGVVAKDVLVAIAPALPIGLLGQDFFGNYDVIIRENVIEFHVR</sequence>
<dbReference type="InterPro" id="IPR021109">
    <property type="entry name" value="Peptidase_aspartic_dom_sf"/>
</dbReference>
<dbReference type="EMBL" id="JADQBC010000085">
    <property type="protein sequence ID" value="MBR8828748.1"/>
    <property type="molecule type" value="Genomic_DNA"/>
</dbReference>
<dbReference type="SUPFAM" id="SSF50630">
    <property type="entry name" value="Acid proteases"/>
    <property type="match status" value="1"/>
</dbReference>
<evidence type="ECO:0000313" key="3">
    <source>
        <dbReference type="EMBL" id="MBR8828748.1"/>
    </source>
</evidence>
<dbReference type="GO" id="GO:0004190">
    <property type="term" value="F:aspartic-type endopeptidase activity"/>
    <property type="evidence" value="ECO:0007669"/>
    <property type="project" value="InterPro"/>
</dbReference>
<evidence type="ECO:0000313" key="4">
    <source>
        <dbReference type="Proteomes" id="UP000767446"/>
    </source>
</evidence>
<dbReference type="Gene3D" id="2.40.70.10">
    <property type="entry name" value="Acid Proteases"/>
    <property type="match status" value="1"/>
</dbReference>
<dbReference type="InterPro" id="IPR001995">
    <property type="entry name" value="Peptidase_A2_cat"/>
</dbReference>
<name>A0A941JQA5_9CHRO</name>
<protein>
    <submittedName>
        <fullName evidence="3">Retroviral-like aspartic protease family protein</fullName>
    </submittedName>
</protein>
<proteinExistence type="predicted"/>
<dbReference type="Proteomes" id="UP000767446">
    <property type="component" value="Unassembled WGS sequence"/>
</dbReference>
<reference evidence="3" key="1">
    <citation type="submission" date="2021-02" db="EMBL/GenBank/DDBJ databases">
        <title>Metagenome analyses of Stigonema ocellatum DSM 106950, Chlorogloea purpurea SAG 13.99 and Gomphosphaeria aponina DSM 107014.</title>
        <authorList>
            <person name="Marter P."/>
            <person name="Huang S."/>
        </authorList>
    </citation>
    <scope>NUCLEOTIDE SEQUENCE</scope>
    <source>
        <strain evidence="3">JP213</strain>
    </source>
</reference>
<accession>A0A941JQA5</accession>
<keyword evidence="1" id="KW-0378">Hydrolase</keyword>
<evidence type="ECO:0000259" key="2">
    <source>
        <dbReference type="PROSITE" id="PS50175"/>
    </source>
</evidence>
<gene>
    <name evidence="3" type="ORF">DSM107014_12750</name>
</gene>
<evidence type="ECO:0000256" key="1">
    <source>
        <dbReference type="ARBA" id="ARBA00022801"/>
    </source>
</evidence>
<organism evidence="3 4">
    <name type="scientific">Gomphosphaeria aponina SAG 52.96 = DSM 107014</name>
    <dbReference type="NCBI Taxonomy" id="1521640"/>
    <lineage>
        <taxon>Bacteria</taxon>
        <taxon>Bacillati</taxon>
        <taxon>Cyanobacteriota</taxon>
        <taxon>Cyanophyceae</taxon>
        <taxon>Oscillatoriophycideae</taxon>
        <taxon>Chroococcales</taxon>
        <taxon>Gomphosphaeriaceae</taxon>
        <taxon>Gomphosphaeria</taxon>
    </lineage>
</organism>
<dbReference type="PROSITE" id="PS50175">
    <property type="entry name" value="ASP_PROT_RETROV"/>
    <property type="match status" value="1"/>
</dbReference>
<keyword evidence="3" id="KW-0645">Protease</keyword>
<feature type="domain" description="Peptidase A2" evidence="2">
    <location>
        <begin position="54"/>
        <end position="130"/>
    </location>
</feature>
<dbReference type="GO" id="GO:0006508">
    <property type="term" value="P:proteolysis"/>
    <property type="evidence" value="ECO:0007669"/>
    <property type="project" value="UniProtKB-KW"/>
</dbReference>
<dbReference type="Pfam" id="PF13975">
    <property type="entry name" value="gag-asp_proteas"/>
    <property type="match status" value="1"/>
</dbReference>
<dbReference type="AlphaFoldDB" id="A0A941JQA5"/>
<comment type="caution">
    <text evidence="3">The sequence shown here is derived from an EMBL/GenBank/DDBJ whole genome shotgun (WGS) entry which is preliminary data.</text>
</comment>